<sequence>MFGRFSVFLALLEGALLLRLALSWTDLLVTAFGTPVEGTTALPPP</sequence>
<dbReference type="Proteomes" id="UP000681594">
    <property type="component" value="Unassembled WGS sequence"/>
</dbReference>
<reference evidence="1 2" key="1">
    <citation type="submission" date="2021-03" db="EMBL/GenBank/DDBJ databases">
        <authorList>
            <person name="So Y."/>
        </authorList>
    </citation>
    <scope>NUCLEOTIDE SEQUENCE [LARGE SCALE GENOMIC DNA]</scope>
    <source>
        <strain evidence="1 2">SSH11</strain>
    </source>
</reference>
<name>A0ABS4AKX7_9PROT</name>
<comment type="caution">
    <text evidence="1">The sequence shown here is derived from an EMBL/GenBank/DDBJ whole genome shotgun (WGS) entry which is preliminary data.</text>
</comment>
<dbReference type="EMBL" id="JAGIZB010000051">
    <property type="protein sequence ID" value="MBP0447689.1"/>
    <property type="molecule type" value="Genomic_DNA"/>
</dbReference>
<keyword evidence="2" id="KW-1185">Reference proteome</keyword>
<proteinExistence type="predicted"/>
<organism evidence="1 2">
    <name type="scientific">Pararoseomonas baculiformis</name>
    <dbReference type="NCBI Taxonomy" id="2820812"/>
    <lineage>
        <taxon>Bacteria</taxon>
        <taxon>Pseudomonadati</taxon>
        <taxon>Pseudomonadota</taxon>
        <taxon>Alphaproteobacteria</taxon>
        <taxon>Acetobacterales</taxon>
        <taxon>Acetobacteraceae</taxon>
        <taxon>Pararoseomonas</taxon>
    </lineage>
</organism>
<gene>
    <name evidence="1" type="ORF">J8J14_23325</name>
</gene>
<protein>
    <submittedName>
        <fullName evidence="1">Uncharacterized protein</fullName>
    </submittedName>
</protein>
<evidence type="ECO:0000313" key="1">
    <source>
        <dbReference type="EMBL" id="MBP0447689.1"/>
    </source>
</evidence>
<accession>A0ABS4AKX7</accession>
<evidence type="ECO:0000313" key="2">
    <source>
        <dbReference type="Proteomes" id="UP000681594"/>
    </source>
</evidence>